<reference evidence="4 5" key="1">
    <citation type="submission" date="2022-05" db="EMBL/GenBank/DDBJ databases">
        <title>A multi-omics perspective on studying reproductive biology in Daphnia sinensis.</title>
        <authorList>
            <person name="Jia J."/>
        </authorList>
    </citation>
    <scope>NUCLEOTIDE SEQUENCE [LARGE SCALE GENOMIC DNA]</scope>
    <source>
        <strain evidence="4 5">WSL</strain>
    </source>
</reference>
<evidence type="ECO:0000313" key="5">
    <source>
        <dbReference type="Proteomes" id="UP000820818"/>
    </source>
</evidence>
<feature type="compositionally biased region" description="Polar residues" evidence="2">
    <location>
        <begin position="727"/>
        <end position="736"/>
    </location>
</feature>
<dbReference type="EMBL" id="WJBH02000005">
    <property type="protein sequence ID" value="KAI9558408.1"/>
    <property type="molecule type" value="Genomic_DNA"/>
</dbReference>
<comment type="caution">
    <text evidence="4">The sequence shown here is derived from an EMBL/GenBank/DDBJ whole genome shotgun (WGS) entry which is preliminary data.</text>
</comment>
<dbReference type="PANTHER" id="PTHR45786">
    <property type="entry name" value="DNA BINDING PROTEIN-LIKE"/>
    <property type="match status" value="1"/>
</dbReference>
<sequence>MSLAMADRVRHQMYPVEETNEEAQGRRKVHRDLMATRREIENEEERDERREENRLRMERLREEREEDEELLRAMNALEHAEIIPMETEEERTFREELLAARNRAGVPRTHRVACKTLACEDRVPLHDCGEMTVTCGECNARHFKGERPTDKKFTQCCAKGKVILPPPKECPQPLVKLLQNDHPKAKAFMMKIRNYNSAHAFASLGAKISSPPGRGPYCFRIHGQVYHNTTPVGLNTNNPRYADLYFIDAAQASDFRAQSTSNGGCCRNLMEELDAMLREKNPYAAIYKMMRQVLEEEHRRAQDENLPHQTVGMIISSDRRNVDQRRYNSPTTNEIAVIFKSANGEPPAKRDIRGHLFIPVRGRTFVQIDTQQPMCDPMTYPLLFPNGDDGWHVNMPYTTTTRREREEAAARAMDVDEEEEIDLLRLNEILRPENLPVEALAGAEEPVEELEQEPEEQIDDDQNDPQRLNRGEGRRKRITQCEFYSSLMSIRDYFNNVLAGGSLTQQWTVDSYVKIEANRVKYIREHQSELHVAQYDGLLDYLHNRAERENLTVGSYHVLPSSFIGSPRAMKQAYQDAMAICGKFDKPVFFHTFTCNPKWREITANIPSHLSAPDRPDIVARVFQRKKIELINDIEKRQVLGFATARIHVIEFQKRGLPHCHMLIWIDERDAPATAEDVDATICAEIPNRTTHPRLYKSVMTHMIHGPCGLTNTKSPCMDGDKCSKSFPKQHSQETTSTSNTAHPSSVSSTSSSTSSKGTMA</sequence>
<keyword evidence="5" id="KW-1185">Reference proteome</keyword>
<evidence type="ECO:0000256" key="2">
    <source>
        <dbReference type="SAM" id="MobiDB-lite"/>
    </source>
</evidence>
<dbReference type="PANTHER" id="PTHR45786:SF74">
    <property type="entry name" value="ATP-DEPENDENT DNA HELICASE"/>
    <property type="match status" value="1"/>
</dbReference>
<gene>
    <name evidence="4" type="ORF">GHT06_015188</name>
</gene>
<dbReference type="Proteomes" id="UP000820818">
    <property type="component" value="Linkage Group LG5"/>
</dbReference>
<evidence type="ECO:0000256" key="1">
    <source>
        <dbReference type="SAM" id="Coils"/>
    </source>
</evidence>
<organism evidence="4 5">
    <name type="scientific">Daphnia sinensis</name>
    <dbReference type="NCBI Taxonomy" id="1820382"/>
    <lineage>
        <taxon>Eukaryota</taxon>
        <taxon>Metazoa</taxon>
        <taxon>Ecdysozoa</taxon>
        <taxon>Arthropoda</taxon>
        <taxon>Crustacea</taxon>
        <taxon>Branchiopoda</taxon>
        <taxon>Diplostraca</taxon>
        <taxon>Cladocera</taxon>
        <taxon>Anomopoda</taxon>
        <taxon>Daphniidae</taxon>
        <taxon>Daphnia</taxon>
        <taxon>Daphnia similis group</taxon>
    </lineage>
</organism>
<feature type="coiled-coil region" evidence="1">
    <location>
        <begin position="26"/>
        <end position="80"/>
    </location>
</feature>
<feature type="region of interest" description="Disordered" evidence="2">
    <location>
        <begin position="444"/>
        <end position="473"/>
    </location>
</feature>
<dbReference type="AlphaFoldDB" id="A0AAD5LIN4"/>
<dbReference type="Pfam" id="PF14214">
    <property type="entry name" value="Helitron_like_N"/>
    <property type="match status" value="1"/>
</dbReference>
<dbReference type="InterPro" id="IPR025476">
    <property type="entry name" value="Helitron_helicase-like"/>
</dbReference>
<accession>A0AAD5LIN4</accession>
<evidence type="ECO:0000259" key="3">
    <source>
        <dbReference type="Pfam" id="PF14214"/>
    </source>
</evidence>
<feature type="region of interest" description="Disordered" evidence="2">
    <location>
        <begin position="719"/>
        <end position="761"/>
    </location>
</feature>
<evidence type="ECO:0000313" key="4">
    <source>
        <dbReference type="EMBL" id="KAI9558408.1"/>
    </source>
</evidence>
<name>A0AAD5LIN4_9CRUS</name>
<feature type="compositionally biased region" description="Acidic residues" evidence="2">
    <location>
        <begin position="445"/>
        <end position="463"/>
    </location>
</feature>
<protein>
    <recommendedName>
        <fullName evidence="3">Helitron helicase-like domain-containing protein</fullName>
    </recommendedName>
</protein>
<feature type="compositionally biased region" description="Low complexity" evidence="2">
    <location>
        <begin position="737"/>
        <end position="761"/>
    </location>
</feature>
<proteinExistence type="predicted"/>
<feature type="domain" description="Helitron helicase-like" evidence="3">
    <location>
        <begin position="487"/>
        <end position="664"/>
    </location>
</feature>
<keyword evidence="1" id="KW-0175">Coiled coil</keyword>